<sequence length="54" mass="6190">MAIESGRSTQVQLEGHPDIVRRYERALCHMKEDITDRMDSVEDTTQVDVVADNQ</sequence>
<comment type="caution">
    <text evidence="1">The sequence shown here is derived from an EMBL/GenBank/DDBJ whole genome shotgun (WGS) entry which is preliminary data.</text>
</comment>
<protein>
    <submittedName>
        <fullName evidence="1">Uncharacterized protein</fullName>
    </submittedName>
</protein>
<dbReference type="EMBL" id="QXFW01003182">
    <property type="protein sequence ID" value="KAE8972455.1"/>
    <property type="molecule type" value="Genomic_DNA"/>
</dbReference>
<dbReference type="AlphaFoldDB" id="A0A6A3HUN8"/>
<evidence type="ECO:0000313" key="1">
    <source>
        <dbReference type="EMBL" id="KAE8972455.1"/>
    </source>
</evidence>
<dbReference type="Proteomes" id="UP000460718">
    <property type="component" value="Unassembled WGS sequence"/>
</dbReference>
<evidence type="ECO:0000313" key="2">
    <source>
        <dbReference type="Proteomes" id="UP000460718"/>
    </source>
</evidence>
<organism evidence="1 2">
    <name type="scientific">Phytophthora fragariae</name>
    <dbReference type="NCBI Taxonomy" id="53985"/>
    <lineage>
        <taxon>Eukaryota</taxon>
        <taxon>Sar</taxon>
        <taxon>Stramenopiles</taxon>
        <taxon>Oomycota</taxon>
        <taxon>Peronosporomycetes</taxon>
        <taxon>Peronosporales</taxon>
        <taxon>Peronosporaceae</taxon>
        <taxon>Phytophthora</taxon>
    </lineage>
</organism>
<gene>
    <name evidence="1" type="ORF">PF011_g25634</name>
</gene>
<proteinExistence type="predicted"/>
<reference evidence="1 2" key="1">
    <citation type="submission" date="2018-09" db="EMBL/GenBank/DDBJ databases">
        <title>Genomic investigation of the strawberry pathogen Phytophthora fragariae indicates pathogenicity is determined by transcriptional variation in three key races.</title>
        <authorList>
            <person name="Adams T.M."/>
            <person name="Armitage A.D."/>
            <person name="Sobczyk M.K."/>
            <person name="Bates H.J."/>
            <person name="Dunwell J.M."/>
            <person name="Nellist C.F."/>
            <person name="Harrison R.J."/>
        </authorList>
    </citation>
    <scope>NUCLEOTIDE SEQUENCE [LARGE SCALE GENOMIC DNA]</scope>
    <source>
        <strain evidence="1 2">SCRP245</strain>
    </source>
</reference>
<accession>A0A6A3HUN8</accession>
<name>A0A6A3HUN8_9STRA</name>